<accession>A0A937XFF7</accession>
<name>A0A937XFF7_UNCW3</name>
<proteinExistence type="predicted"/>
<sequence length="149" mass="16665">MRHCALFLAFLLLGGCHRSLRCGVVGASQSVTRFTVADGPPVDSGRYPGSLQMLRSDHPLAVKANSLRADAESHEQVLRRLVRDRISVKSPLEFQFMYAGHDSTNHRLILRYFSRAAVQDEIAGWQVQLVYSLPSLHPEHAYVQAVPLE</sequence>
<evidence type="ECO:0000313" key="2">
    <source>
        <dbReference type="Proteomes" id="UP000779900"/>
    </source>
</evidence>
<gene>
    <name evidence="1" type="ORF">FJY68_02075</name>
</gene>
<dbReference type="EMBL" id="VGIR01000007">
    <property type="protein sequence ID" value="MBM3330623.1"/>
    <property type="molecule type" value="Genomic_DNA"/>
</dbReference>
<dbReference type="PROSITE" id="PS51257">
    <property type="entry name" value="PROKAR_LIPOPROTEIN"/>
    <property type="match status" value="1"/>
</dbReference>
<dbReference type="AlphaFoldDB" id="A0A937XFF7"/>
<comment type="caution">
    <text evidence="1">The sequence shown here is derived from an EMBL/GenBank/DDBJ whole genome shotgun (WGS) entry which is preliminary data.</text>
</comment>
<dbReference type="Proteomes" id="UP000779900">
    <property type="component" value="Unassembled WGS sequence"/>
</dbReference>
<organism evidence="1 2">
    <name type="scientific">candidate division WOR-3 bacterium</name>
    <dbReference type="NCBI Taxonomy" id="2052148"/>
    <lineage>
        <taxon>Bacteria</taxon>
        <taxon>Bacteria division WOR-3</taxon>
    </lineage>
</organism>
<evidence type="ECO:0000313" key="1">
    <source>
        <dbReference type="EMBL" id="MBM3330623.1"/>
    </source>
</evidence>
<reference evidence="1" key="1">
    <citation type="submission" date="2019-03" db="EMBL/GenBank/DDBJ databases">
        <title>Lake Tanganyika Metagenome-Assembled Genomes (MAGs).</title>
        <authorList>
            <person name="Tran P."/>
        </authorList>
    </citation>
    <scope>NUCLEOTIDE SEQUENCE</scope>
    <source>
        <strain evidence="1">K_DeepCast_150m_m2_040</strain>
    </source>
</reference>
<protein>
    <submittedName>
        <fullName evidence="1">Uncharacterized protein</fullName>
    </submittedName>
</protein>